<dbReference type="AlphaFoldDB" id="A0A6J4N3Y1"/>
<protein>
    <submittedName>
        <fullName evidence="1">Integral membrane protein</fullName>
    </submittedName>
</protein>
<dbReference type="EMBL" id="CADCUO010000041">
    <property type="protein sequence ID" value="CAA9377151.1"/>
    <property type="molecule type" value="Genomic_DNA"/>
</dbReference>
<organism evidence="1">
    <name type="scientific">uncultured Propionibacteriaceae bacterium</name>
    <dbReference type="NCBI Taxonomy" id="257457"/>
    <lineage>
        <taxon>Bacteria</taxon>
        <taxon>Bacillati</taxon>
        <taxon>Actinomycetota</taxon>
        <taxon>Actinomycetes</taxon>
        <taxon>Propionibacteriales</taxon>
        <taxon>Propionibacteriaceae</taxon>
        <taxon>environmental samples</taxon>
    </lineage>
</organism>
<gene>
    <name evidence="1" type="ORF">AVDCRST_MAG75-637</name>
</gene>
<sequence length="141" mass="15161">WLTGARKPIQDQVVSWSPSTGCSPWRPRPGLACSSLPGSLRRRWRTCCPPWPEWSTSSPLSRWRAAPGGPAGWPGWRSWLSSPESWRSVPGACSIPKPSHAPRCGPATAAGTGTCRWCCRYSGCSGCRGPAPPTTPVPEPP</sequence>
<feature type="non-terminal residue" evidence="1">
    <location>
        <position position="1"/>
    </location>
</feature>
<name>A0A6J4N3Y1_9ACTN</name>
<accession>A0A6J4N3Y1</accession>
<proteinExistence type="predicted"/>
<evidence type="ECO:0000313" key="1">
    <source>
        <dbReference type="EMBL" id="CAA9377151.1"/>
    </source>
</evidence>
<reference evidence="1" key="1">
    <citation type="submission" date="2020-02" db="EMBL/GenBank/DDBJ databases">
        <authorList>
            <person name="Meier V. D."/>
        </authorList>
    </citation>
    <scope>NUCLEOTIDE SEQUENCE</scope>
    <source>
        <strain evidence="1">AVDCRST_MAG75</strain>
    </source>
</reference>
<feature type="non-terminal residue" evidence="1">
    <location>
        <position position="141"/>
    </location>
</feature>